<proteinExistence type="predicted"/>
<evidence type="ECO:0000256" key="4">
    <source>
        <dbReference type="ARBA" id="ARBA00022519"/>
    </source>
</evidence>
<dbReference type="SMART" id="SM00387">
    <property type="entry name" value="HATPase_c"/>
    <property type="match status" value="1"/>
</dbReference>
<dbReference type="PROSITE" id="PS50109">
    <property type="entry name" value="HIS_KIN"/>
    <property type="match status" value="1"/>
</dbReference>
<comment type="subcellular location">
    <subcellularLocation>
        <location evidence="2">Cell inner membrane</location>
        <topology evidence="2">Multi-pass membrane protein</topology>
    </subcellularLocation>
</comment>
<dbReference type="GO" id="GO:0005886">
    <property type="term" value="C:plasma membrane"/>
    <property type="evidence" value="ECO:0007669"/>
    <property type="project" value="UniProtKB-SubCell"/>
</dbReference>
<evidence type="ECO:0000259" key="16">
    <source>
        <dbReference type="PROSITE" id="PS50885"/>
    </source>
</evidence>
<evidence type="ECO:0000256" key="1">
    <source>
        <dbReference type="ARBA" id="ARBA00000085"/>
    </source>
</evidence>
<organism evidence="17 18">
    <name type="scientific">Rhodocyclus tenuis</name>
    <name type="common">Rhodospirillum tenue</name>
    <dbReference type="NCBI Taxonomy" id="1066"/>
    <lineage>
        <taxon>Bacteria</taxon>
        <taxon>Pseudomonadati</taxon>
        <taxon>Pseudomonadota</taxon>
        <taxon>Betaproteobacteria</taxon>
        <taxon>Rhodocyclales</taxon>
        <taxon>Rhodocyclaceae</taxon>
        <taxon>Rhodocyclus</taxon>
    </lineage>
</organism>
<comment type="caution">
    <text evidence="17">The sequence shown here is derived from an EMBL/GenBank/DDBJ whole genome shotgun (WGS) entry which is preliminary data.</text>
</comment>
<keyword evidence="11 14" id="KW-1133">Transmembrane helix</keyword>
<dbReference type="InterPro" id="IPR003594">
    <property type="entry name" value="HATPase_dom"/>
</dbReference>
<evidence type="ECO:0000256" key="6">
    <source>
        <dbReference type="ARBA" id="ARBA00022679"/>
    </source>
</evidence>
<comment type="function">
    <text evidence="14">Member of a two-component regulatory system.</text>
</comment>
<dbReference type="Pfam" id="PF00672">
    <property type="entry name" value="HAMP"/>
    <property type="match status" value="1"/>
</dbReference>
<dbReference type="Proteomes" id="UP000587070">
    <property type="component" value="Unassembled WGS sequence"/>
</dbReference>
<dbReference type="Gene3D" id="6.10.340.10">
    <property type="match status" value="1"/>
</dbReference>
<evidence type="ECO:0000256" key="2">
    <source>
        <dbReference type="ARBA" id="ARBA00004429"/>
    </source>
</evidence>
<dbReference type="PROSITE" id="PS50885">
    <property type="entry name" value="HAMP"/>
    <property type="match status" value="1"/>
</dbReference>
<gene>
    <name evidence="17" type="ORF">GGD90_001506</name>
</gene>
<accession>A0A840G876</accession>
<keyword evidence="3 14" id="KW-1003">Cell membrane</keyword>
<dbReference type="InterPro" id="IPR048590">
    <property type="entry name" value="CusS-like_sensor"/>
</dbReference>
<keyword evidence="7 14" id="KW-0812">Transmembrane</keyword>
<evidence type="ECO:0000256" key="3">
    <source>
        <dbReference type="ARBA" id="ARBA00022475"/>
    </source>
</evidence>
<dbReference type="InterPro" id="IPR006290">
    <property type="entry name" value="CztS_silS_copS"/>
</dbReference>
<dbReference type="InterPro" id="IPR003661">
    <property type="entry name" value="HisK_dim/P_dom"/>
</dbReference>
<evidence type="ECO:0000256" key="14">
    <source>
        <dbReference type="RuleBase" id="RU364088"/>
    </source>
</evidence>
<dbReference type="InterPro" id="IPR004358">
    <property type="entry name" value="Sig_transdc_His_kin-like_C"/>
</dbReference>
<dbReference type="GO" id="GO:0000155">
    <property type="term" value="F:phosphorelay sensor kinase activity"/>
    <property type="evidence" value="ECO:0007669"/>
    <property type="project" value="InterPro"/>
</dbReference>
<dbReference type="CDD" id="cd06225">
    <property type="entry name" value="HAMP"/>
    <property type="match status" value="1"/>
</dbReference>
<dbReference type="CDD" id="cd00075">
    <property type="entry name" value="HATPase"/>
    <property type="match status" value="1"/>
</dbReference>
<reference evidence="17 18" key="1">
    <citation type="submission" date="2020-08" db="EMBL/GenBank/DDBJ databases">
        <title>Genome sequencing of Purple Non-Sulfur Bacteria from various extreme environments.</title>
        <authorList>
            <person name="Mayer M."/>
        </authorList>
    </citation>
    <scope>NUCLEOTIDE SEQUENCE [LARGE SCALE GENOMIC DNA]</scope>
    <source>
        <strain evidence="17 18">2761</strain>
    </source>
</reference>
<dbReference type="SUPFAM" id="SSF47384">
    <property type="entry name" value="Homodimeric domain of signal transducing histidine kinase"/>
    <property type="match status" value="1"/>
</dbReference>
<evidence type="ECO:0000313" key="18">
    <source>
        <dbReference type="Proteomes" id="UP000587070"/>
    </source>
</evidence>
<dbReference type="CDD" id="cd00082">
    <property type="entry name" value="HisKA"/>
    <property type="match status" value="1"/>
</dbReference>
<dbReference type="Pfam" id="PF21085">
    <property type="entry name" value="CusS"/>
    <property type="match status" value="1"/>
</dbReference>
<feature type="transmembrane region" description="Helical" evidence="14">
    <location>
        <begin position="12"/>
        <end position="34"/>
    </location>
</feature>
<evidence type="ECO:0000256" key="7">
    <source>
        <dbReference type="ARBA" id="ARBA00022692"/>
    </source>
</evidence>
<dbReference type="EC" id="2.7.13.3" evidence="14"/>
<dbReference type="InterPro" id="IPR036097">
    <property type="entry name" value="HisK_dim/P_sf"/>
</dbReference>
<comment type="catalytic activity">
    <reaction evidence="1 14">
        <text>ATP + protein L-histidine = ADP + protein N-phospho-L-histidine.</text>
        <dbReference type="EC" id="2.7.13.3"/>
    </reaction>
</comment>
<dbReference type="GO" id="GO:0005524">
    <property type="term" value="F:ATP binding"/>
    <property type="evidence" value="ECO:0007669"/>
    <property type="project" value="UniProtKB-KW"/>
</dbReference>
<evidence type="ECO:0000259" key="15">
    <source>
        <dbReference type="PROSITE" id="PS50109"/>
    </source>
</evidence>
<dbReference type="EMBL" id="JACIGE010000004">
    <property type="protein sequence ID" value="MBB4247140.1"/>
    <property type="molecule type" value="Genomic_DNA"/>
</dbReference>
<dbReference type="Pfam" id="PF00512">
    <property type="entry name" value="HisKA"/>
    <property type="match status" value="1"/>
</dbReference>
<evidence type="ECO:0000256" key="5">
    <source>
        <dbReference type="ARBA" id="ARBA00022553"/>
    </source>
</evidence>
<evidence type="ECO:0000256" key="8">
    <source>
        <dbReference type="ARBA" id="ARBA00022741"/>
    </source>
</evidence>
<dbReference type="Pfam" id="PF02518">
    <property type="entry name" value="HATPase_c"/>
    <property type="match status" value="1"/>
</dbReference>
<evidence type="ECO:0000256" key="10">
    <source>
        <dbReference type="ARBA" id="ARBA00022840"/>
    </source>
</evidence>
<keyword evidence="5" id="KW-0597">Phosphoprotein</keyword>
<keyword evidence="9 14" id="KW-0418">Kinase</keyword>
<evidence type="ECO:0000256" key="12">
    <source>
        <dbReference type="ARBA" id="ARBA00023012"/>
    </source>
</evidence>
<dbReference type="InterPro" id="IPR005467">
    <property type="entry name" value="His_kinase_dom"/>
</dbReference>
<keyword evidence="10 14" id="KW-0067">ATP-binding</keyword>
<evidence type="ECO:0000256" key="9">
    <source>
        <dbReference type="ARBA" id="ARBA00022777"/>
    </source>
</evidence>
<feature type="domain" description="Histidine kinase" evidence="15">
    <location>
        <begin position="249"/>
        <end position="497"/>
    </location>
</feature>
<name>A0A840G876_RHOTE</name>
<dbReference type="PANTHER" id="PTHR45436:SF15">
    <property type="entry name" value="SENSOR HISTIDINE KINASE CUSS"/>
    <property type="match status" value="1"/>
</dbReference>
<keyword evidence="13 14" id="KW-0472">Membrane</keyword>
<evidence type="ECO:0000256" key="13">
    <source>
        <dbReference type="ARBA" id="ARBA00023136"/>
    </source>
</evidence>
<dbReference type="SMART" id="SM00304">
    <property type="entry name" value="HAMP"/>
    <property type="match status" value="1"/>
</dbReference>
<keyword evidence="8 14" id="KW-0547">Nucleotide-binding</keyword>
<dbReference type="InterPro" id="IPR036890">
    <property type="entry name" value="HATPase_C_sf"/>
</dbReference>
<evidence type="ECO:0000313" key="17">
    <source>
        <dbReference type="EMBL" id="MBB4247140.1"/>
    </source>
</evidence>
<dbReference type="NCBIfam" id="TIGR01386">
    <property type="entry name" value="cztS_silS_copS"/>
    <property type="match status" value="1"/>
</dbReference>
<dbReference type="PRINTS" id="PR00344">
    <property type="entry name" value="BCTRLSENSOR"/>
</dbReference>
<dbReference type="SUPFAM" id="SSF55874">
    <property type="entry name" value="ATPase domain of HSP90 chaperone/DNA topoisomerase II/histidine kinase"/>
    <property type="match status" value="1"/>
</dbReference>
<evidence type="ECO:0000256" key="11">
    <source>
        <dbReference type="ARBA" id="ARBA00022989"/>
    </source>
</evidence>
<sequence>MNRGQSITVRLTLLFASVSTTVLLLLGLLIGALVEEHFEELDLDLLAGKLHAVQHVLAKTGSARELAALPEQLDDSLIGHHGLAVTVSAVDGQPLFSSSEVVFPEALLADAGTRSATPRLWANSDGRQFRGIAAFATTKISGQPALVVAVATDIAHHEHFMHTFRVALWSVVALAALLSGFLGWLAARRGLAPLREMQQRAADITASRLDQRLAVEQIPAELAEVAATLNGMLARLQQSFRRLSDFSSDLAHELRTPLSNLLTQTQVTLGKARSVEEYREVLASNAEECQRLSRMVADMLFLARTDNEQLVPQRETIDLHQEASKLLEFYAALAEEKHIRLTLAGAATVRGDRLMLQRALGNLLANALQHTPDGGEIAVRIGAAGGVCERDDGNEESMTGVTLAVENSGESIPAEQLPRLFDRFYRADAARKRVADGGGSRTAATGENAAGSDPGSLGAGLGLGLAIVRSIALAHGGDASVSSANGVTRFLLRLPSA</sequence>
<dbReference type="FunFam" id="1.10.287.130:FF:000001">
    <property type="entry name" value="Two-component sensor histidine kinase"/>
    <property type="match status" value="1"/>
</dbReference>
<dbReference type="Gene3D" id="1.10.287.130">
    <property type="match status" value="1"/>
</dbReference>
<dbReference type="InterPro" id="IPR003660">
    <property type="entry name" value="HAMP_dom"/>
</dbReference>
<dbReference type="Gene3D" id="3.30.565.10">
    <property type="entry name" value="Histidine kinase-like ATPase, C-terminal domain"/>
    <property type="match status" value="1"/>
</dbReference>
<keyword evidence="12 14" id="KW-0902">Two-component regulatory system</keyword>
<dbReference type="SMART" id="SM00388">
    <property type="entry name" value="HisKA"/>
    <property type="match status" value="1"/>
</dbReference>
<dbReference type="InterPro" id="IPR050428">
    <property type="entry name" value="TCS_sensor_his_kinase"/>
</dbReference>
<protein>
    <recommendedName>
        <fullName evidence="14">Sensor protein</fullName>
        <ecNumber evidence="14">2.7.13.3</ecNumber>
    </recommendedName>
</protein>
<dbReference type="PANTHER" id="PTHR45436">
    <property type="entry name" value="SENSOR HISTIDINE KINASE YKOH"/>
    <property type="match status" value="1"/>
</dbReference>
<keyword evidence="18" id="KW-1185">Reference proteome</keyword>
<feature type="domain" description="HAMP" evidence="16">
    <location>
        <begin position="188"/>
        <end position="241"/>
    </location>
</feature>
<feature type="transmembrane region" description="Helical" evidence="14">
    <location>
        <begin position="166"/>
        <end position="187"/>
    </location>
</feature>
<dbReference type="AlphaFoldDB" id="A0A840G876"/>
<dbReference type="RefSeq" id="WP_228273661.1">
    <property type="nucleotide sequence ID" value="NZ_JACIGE010000004.1"/>
</dbReference>
<keyword evidence="6 14" id="KW-0808">Transferase</keyword>
<keyword evidence="4 14" id="KW-0997">Cell inner membrane</keyword>